<keyword evidence="3" id="KW-0175">Coiled coil</keyword>
<dbReference type="GO" id="GO:0051082">
    <property type="term" value="F:unfolded protein binding"/>
    <property type="evidence" value="ECO:0007669"/>
    <property type="project" value="InterPro"/>
</dbReference>
<evidence type="ECO:0000256" key="3">
    <source>
        <dbReference type="SAM" id="Coils"/>
    </source>
</evidence>
<evidence type="ECO:0000256" key="2">
    <source>
        <dbReference type="ARBA" id="ARBA00022729"/>
    </source>
</evidence>
<dbReference type="AlphaFoldDB" id="A0A3B0SAL7"/>
<comment type="similarity">
    <text evidence="1">Belongs to the Skp family.</text>
</comment>
<organism evidence="4">
    <name type="scientific">hydrothermal vent metagenome</name>
    <dbReference type="NCBI Taxonomy" id="652676"/>
    <lineage>
        <taxon>unclassified sequences</taxon>
        <taxon>metagenomes</taxon>
        <taxon>ecological metagenomes</taxon>
    </lineage>
</organism>
<sequence>MKKQFIAITGAIALTLAGAAGVTAFNGAEAQSAQKAPVILVVNSAQIVSQSKAGKTIPEQAKTVQESVVKELEAEVAKLKKDIENYQKNASLMSDEVRARTEQELQVRQQYGLPQREKIVSQVFNQALQNAQSKILIESQPIMKDIIEKRGATIVLDSSQVMYAAVETDITQEVIAALDKKMKTVEVQKISLAEIEKQLQEVAKAQAEAAKKKK</sequence>
<dbReference type="Pfam" id="PF03938">
    <property type="entry name" value="OmpH"/>
    <property type="match status" value="1"/>
</dbReference>
<reference evidence="4" key="1">
    <citation type="submission" date="2018-06" db="EMBL/GenBank/DDBJ databases">
        <authorList>
            <person name="Zhirakovskaya E."/>
        </authorList>
    </citation>
    <scope>NUCLEOTIDE SEQUENCE</scope>
</reference>
<dbReference type="EMBL" id="UOEH01000113">
    <property type="protein sequence ID" value="VAV93353.1"/>
    <property type="molecule type" value="Genomic_DNA"/>
</dbReference>
<keyword evidence="2" id="KW-0732">Signal</keyword>
<protein>
    <recommendedName>
        <fullName evidence="5">Outer membrane protein H</fullName>
    </recommendedName>
</protein>
<dbReference type="Gene3D" id="3.30.910.20">
    <property type="entry name" value="Skp domain"/>
    <property type="match status" value="1"/>
</dbReference>
<accession>A0A3B0SAL7</accession>
<dbReference type="GO" id="GO:0005829">
    <property type="term" value="C:cytosol"/>
    <property type="evidence" value="ECO:0007669"/>
    <property type="project" value="TreeGrafter"/>
</dbReference>
<feature type="coiled-coil region" evidence="3">
    <location>
        <begin position="62"/>
        <end position="96"/>
    </location>
</feature>
<dbReference type="InterPro" id="IPR024930">
    <property type="entry name" value="Skp_dom_sf"/>
</dbReference>
<name>A0A3B0SAL7_9ZZZZ</name>
<evidence type="ECO:0008006" key="5">
    <source>
        <dbReference type="Google" id="ProtNLM"/>
    </source>
</evidence>
<dbReference type="SUPFAM" id="SSF111384">
    <property type="entry name" value="OmpH-like"/>
    <property type="match status" value="1"/>
</dbReference>
<dbReference type="PANTHER" id="PTHR35089">
    <property type="entry name" value="CHAPERONE PROTEIN SKP"/>
    <property type="match status" value="1"/>
</dbReference>
<gene>
    <name evidence="4" type="ORF">MNBD_ALPHA05-807</name>
</gene>
<evidence type="ECO:0000256" key="1">
    <source>
        <dbReference type="ARBA" id="ARBA00009091"/>
    </source>
</evidence>
<dbReference type="InterPro" id="IPR005632">
    <property type="entry name" value="Chaperone_Skp"/>
</dbReference>
<dbReference type="GO" id="GO:0050821">
    <property type="term" value="P:protein stabilization"/>
    <property type="evidence" value="ECO:0007669"/>
    <property type="project" value="TreeGrafter"/>
</dbReference>
<dbReference type="SMART" id="SM00935">
    <property type="entry name" value="OmpH"/>
    <property type="match status" value="1"/>
</dbReference>
<evidence type="ECO:0000313" key="4">
    <source>
        <dbReference type="EMBL" id="VAV93353.1"/>
    </source>
</evidence>
<dbReference type="PANTHER" id="PTHR35089:SF1">
    <property type="entry name" value="CHAPERONE PROTEIN SKP"/>
    <property type="match status" value="1"/>
</dbReference>
<proteinExistence type="inferred from homology"/>